<dbReference type="Pfam" id="PF07693">
    <property type="entry name" value="KAP_NTPase"/>
    <property type="match status" value="1"/>
</dbReference>
<dbReference type="InterPro" id="IPR027417">
    <property type="entry name" value="P-loop_NTPase"/>
</dbReference>
<dbReference type="SUPFAM" id="SSF52540">
    <property type="entry name" value="P-loop containing nucleoside triphosphate hydrolases"/>
    <property type="match status" value="1"/>
</dbReference>
<feature type="domain" description="KAP NTPase" evidence="1">
    <location>
        <begin position="21"/>
        <end position="303"/>
    </location>
</feature>
<evidence type="ECO:0000313" key="2">
    <source>
        <dbReference type="EMBL" id="EQB39709.1"/>
    </source>
</evidence>
<dbReference type="Gene3D" id="3.40.50.300">
    <property type="entry name" value="P-loop containing nucleotide triphosphate hydrolases"/>
    <property type="match status" value="1"/>
</dbReference>
<dbReference type="InterPro" id="IPR011646">
    <property type="entry name" value="KAP_P-loop"/>
</dbReference>
<evidence type="ECO:0000313" key="3">
    <source>
        <dbReference type="Proteomes" id="UP000015520"/>
    </source>
</evidence>
<dbReference type="EMBL" id="AUPZ01000006">
    <property type="protein sequence ID" value="EQB39709.1"/>
    <property type="molecule type" value="Genomic_DNA"/>
</dbReference>
<sequence>MVAMQHLDIPINHYDSDKLNFKPFAKKVATSILNYNQNETLIFSIEGRWGSGKTSLINLIENEIKGNVEVLHFNPWLLTDISQVIKLFFDELIKILSYGSFKVKLNEDIKKDLKNLANILLPESMTIKVPFINIGYKPKDVLLSSSEDSLEKIKLKINKYLKNLDKKIVIVIDDIDRLTDNETEFIFRLTKGIADFDNLIYILLYDKTIVSKSLQTFKQEDGEKYLEKIVQYSLSVPKPHKLTLHNLLFEKLDLIIRKLEDDGNQIFFDKDKWYYIVNKVFTKYILTIRDINNIINIISFEYPIVTEDVNLSDFFLISLLRVKNNSLYESIQNTPEKFFIDTETMILDEHKNQVIESLKKIIKDNQEYKEILNLLFPIIGTDELGYEQKPINKDHKNKYLADPYYFENYFSFSMSDDKLTHREFKEIEKYFLDSDFDKFKQEILNLDKNRKSSLFLEMFEQTSLDSLNNQNKLNNGFYNAVKISYQLEEGKFDKNMGWTYISPSIRYIWLSYEILRKIDNIDAFLLKFFTFIGEQVVPLIIKVDIYERIIKEISEQSHEKLNIKDETKEQIFKHLKSRLEKLSLDDFLNDDKIETYIFSRYDKFDLTLDKISNELNNYIFKTNDNFFTILNKFKYWQMSSDGNRWLIAKDSLNKLISLEDVEKYISDLKQKDLSDNQKELLEIWDRKTRW</sequence>
<dbReference type="PANTHER" id="PTHR22674:SF6">
    <property type="entry name" value="NTPASE KAP FAMILY P-LOOP DOMAIN-CONTAINING PROTEIN 1"/>
    <property type="match status" value="1"/>
</dbReference>
<dbReference type="AlphaFoldDB" id="T0KRW0"/>
<organism evidence="2 3">
    <name type="scientific">Sulfurimonas hongkongensis</name>
    <dbReference type="NCBI Taxonomy" id="1172190"/>
    <lineage>
        <taxon>Bacteria</taxon>
        <taxon>Pseudomonadati</taxon>
        <taxon>Campylobacterota</taxon>
        <taxon>Epsilonproteobacteria</taxon>
        <taxon>Campylobacterales</taxon>
        <taxon>Sulfurimonadaceae</taxon>
        <taxon>Sulfurimonas</taxon>
    </lineage>
</organism>
<protein>
    <recommendedName>
        <fullName evidence="1">KAP NTPase domain-containing protein</fullName>
    </recommendedName>
</protein>
<accession>T0KRW0</accession>
<dbReference type="Proteomes" id="UP000015520">
    <property type="component" value="Unassembled WGS sequence"/>
</dbReference>
<dbReference type="InterPro" id="IPR052754">
    <property type="entry name" value="NTPase_KAP_P-loop"/>
</dbReference>
<dbReference type="eggNOG" id="COG4928">
    <property type="taxonomic scope" value="Bacteria"/>
</dbReference>
<reference evidence="2 3" key="1">
    <citation type="submission" date="2013-07" db="EMBL/GenBank/DDBJ databases">
        <title>Sulfurimonas hongkongensis AST-10 Genome Sequencing.</title>
        <authorList>
            <person name="Cai L."/>
            <person name="Zhang T."/>
        </authorList>
    </citation>
    <scope>NUCLEOTIDE SEQUENCE [LARGE SCALE GENOMIC DNA]</scope>
    <source>
        <strain evidence="2 3">AST-10</strain>
    </source>
</reference>
<name>T0KRW0_9BACT</name>
<dbReference type="STRING" id="1172190.M947_05130"/>
<comment type="caution">
    <text evidence="2">The sequence shown here is derived from an EMBL/GenBank/DDBJ whole genome shotgun (WGS) entry which is preliminary data.</text>
</comment>
<gene>
    <name evidence="2" type="ORF">M947_05130</name>
</gene>
<dbReference type="PATRIC" id="fig|1172190.3.peg.1001"/>
<keyword evidence="3" id="KW-1185">Reference proteome</keyword>
<evidence type="ECO:0000259" key="1">
    <source>
        <dbReference type="Pfam" id="PF07693"/>
    </source>
</evidence>
<proteinExistence type="predicted"/>
<dbReference type="PANTHER" id="PTHR22674">
    <property type="entry name" value="NTPASE, KAP FAMILY P-LOOP DOMAIN-CONTAINING 1"/>
    <property type="match status" value="1"/>
</dbReference>